<dbReference type="Pfam" id="PF13426">
    <property type="entry name" value="PAS_9"/>
    <property type="match status" value="1"/>
</dbReference>
<dbReference type="Gene3D" id="3.30.450.20">
    <property type="entry name" value="PAS domain"/>
    <property type="match status" value="3"/>
</dbReference>
<dbReference type="FunFam" id="1.10.287.130:FF:000002">
    <property type="entry name" value="Two-component osmosensing histidine kinase"/>
    <property type="match status" value="1"/>
</dbReference>
<dbReference type="Gene3D" id="3.30.450.40">
    <property type="match status" value="1"/>
</dbReference>
<dbReference type="Pfam" id="PF02518">
    <property type="entry name" value="HATPase_c"/>
    <property type="match status" value="1"/>
</dbReference>
<name>C5BRA4_TERTT</name>
<feature type="transmembrane region" description="Helical" evidence="17">
    <location>
        <begin position="266"/>
        <end position="287"/>
    </location>
</feature>
<evidence type="ECO:0000256" key="17">
    <source>
        <dbReference type="SAM" id="Phobius"/>
    </source>
</evidence>
<evidence type="ECO:0000259" key="23">
    <source>
        <dbReference type="PROSITE" id="PS50894"/>
    </source>
</evidence>
<dbReference type="FunFam" id="3.30.565.10:FF:000010">
    <property type="entry name" value="Sensor histidine kinase RcsC"/>
    <property type="match status" value="1"/>
</dbReference>
<dbReference type="STRING" id="377629.TERTU_3478"/>
<dbReference type="PANTHER" id="PTHR45339:SF3">
    <property type="entry name" value="HISTIDINE KINASE"/>
    <property type="match status" value="1"/>
</dbReference>
<organism evidence="24 25">
    <name type="scientific">Teredinibacter turnerae (strain ATCC 39867 / T7901)</name>
    <dbReference type="NCBI Taxonomy" id="377629"/>
    <lineage>
        <taxon>Bacteria</taxon>
        <taxon>Pseudomonadati</taxon>
        <taxon>Pseudomonadota</taxon>
        <taxon>Gammaproteobacteria</taxon>
        <taxon>Cellvibrionales</taxon>
        <taxon>Cellvibrionaceae</taxon>
        <taxon>Teredinibacter</taxon>
    </lineage>
</organism>
<dbReference type="Pfam" id="PF00512">
    <property type="entry name" value="HisKA"/>
    <property type="match status" value="1"/>
</dbReference>
<dbReference type="PROSITE" id="PS50112">
    <property type="entry name" value="PAS"/>
    <property type="match status" value="2"/>
</dbReference>
<dbReference type="eggNOG" id="COG2203">
    <property type="taxonomic scope" value="Bacteria"/>
</dbReference>
<dbReference type="KEGG" id="ttu:TERTU_3478"/>
<dbReference type="InterPro" id="IPR042240">
    <property type="entry name" value="CHASE_sf"/>
</dbReference>
<evidence type="ECO:0000256" key="3">
    <source>
        <dbReference type="ARBA" id="ARBA00012438"/>
    </source>
</evidence>
<dbReference type="RefSeq" id="WP_015819457.1">
    <property type="nucleotide sequence ID" value="NC_012997.1"/>
</dbReference>
<dbReference type="Gene3D" id="3.30.450.350">
    <property type="entry name" value="CHASE domain"/>
    <property type="match status" value="1"/>
</dbReference>
<evidence type="ECO:0000313" key="25">
    <source>
        <dbReference type="Proteomes" id="UP000009080"/>
    </source>
</evidence>
<dbReference type="Proteomes" id="UP000009080">
    <property type="component" value="Chromosome"/>
</dbReference>
<dbReference type="Pfam" id="PF01627">
    <property type="entry name" value="Hpt"/>
    <property type="match status" value="1"/>
</dbReference>
<dbReference type="GO" id="GO:0000155">
    <property type="term" value="F:phosphorelay sensor kinase activity"/>
    <property type="evidence" value="ECO:0007669"/>
    <property type="project" value="InterPro"/>
</dbReference>
<evidence type="ECO:0000256" key="16">
    <source>
        <dbReference type="PROSITE-ProRule" id="PRU00169"/>
    </source>
</evidence>
<dbReference type="InterPro" id="IPR035965">
    <property type="entry name" value="PAS-like_dom_sf"/>
</dbReference>
<evidence type="ECO:0000256" key="5">
    <source>
        <dbReference type="ARBA" id="ARBA00022679"/>
    </source>
</evidence>
<protein>
    <recommendedName>
        <fullName evidence="14">Sensory/regulatory protein RpfC</fullName>
        <ecNumber evidence="3">2.7.13.3</ecNumber>
    </recommendedName>
</protein>
<dbReference type="InterPro" id="IPR036890">
    <property type="entry name" value="HATPase_C_sf"/>
</dbReference>
<evidence type="ECO:0000256" key="14">
    <source>
        <dbReference type="ARBA" id="ARBA00068150"/>
    </source>
</evidence>
<feature type="modified residue" description="Phosphohistidine" evidence="15">
    <location>
        <position position="1490"/>
    </location>
</feature>
<evidence type="ECO:0000256" key="10">
    <source>
        <dbReference type="ARBA" id="ARBA00022989"/>
    </source>
</evidence>
<feature type="domain" description="Response regulatory" evidence="19">
    <location>
        <begin position="1263"/>
        <end position="1386"/>
    </location>
</feature>
<dbReference type="InterPro" id="IPR036097">
    <property type="entry name" value="HisK_dim/P_sf"/>
</dbReference>
<evidence type="ECO:0000256" key="4">
    <source>
        <dbReference type="ARBA" id="ARBA00022553"/>
    </source>
</evidence>
<feature type="modified residue" description="4-aspartylphosphate" evidence="16">
    <location>
        <position position="1316"/>
    </location>
</feature>
<comment type="subcellular location">
    <subcellularLocation>
        <location evidence="2">Membrane</location>
    </subcellularLocation>
</comment>
<dbReference type="Gene3D" id="3.30.565.10">
    <property type="entry name" value="Histidine kinase-like ATPase, C-terminal domain"/>
    <property type="match status" value="1"/>
</dbReference>
<feature type="domain" description="HPt" evidence="23">
    <location>
        <begin position="1451"/>
        <end position="1547"/>
    </location>
</feature>
<dbReference type="PRINTS" id="PR00344">
    <property type="entry name" value="BCTRLSENSOR"/>
</dbReference>
<feature type="domain" description="Histidine kinase" evidence="18">
    <location>
        <begin position="874"/>
        <end position="1094"/>
    </location>
</feature>
<dbReference type="GO" id="GO:0005886">
    <property type="term" value="C:plasma membrane"/>
    <property type="evidence" value="ECO:0007669"/>
    <property type="project" value="UniProtKB-SubCell"/>
</dbReference>
<dbReference type="InterPro" id="IPR004358">
    <property type="entry name" value="Sig_transdc_His_kin-like_C"/>
</dbReference>
<evidence type="ECO:0000256" key="13">
    <source>
        <dbReference type="ARBA" id="ARBA00064003"/>
    </source>
</evidence>
<evidence type="ECO:0000256" key="6">
    <source>
        <dbReference type="ARBA" id="ARBA00022692"/>
    </source>
</evidence>
<dbReference type="Gene3D" id="1.10.287.130">
    <property type="match status" value="1"/>
</dbReference>
<dbReference type="NCBIfam" id="TIGR00229">
    <property type="entry name" value="sensory_box"/>
    <property type="match status" value="2"/>
</dbReference>
<keyword evidence="9" id="KW-0067">ATP-binding</keyword>
<proteinExistence type="predicted"/>
<dbReference type="InterPro" id="IPR003661">
    <property type="entry name" value="HisK_dim/P_dom"/>
</dbReference>
<dbReference type="HOGENOM" id="CLU_246533_0_0_6"/>
<keyword evidence="8 24" id="KW-0418">Kinase</keyword>
<evidence type="ECO:0000256" key="8">
    <source>
        <dbReference type="ARBA" id="ARBA00022777"/>
    </source>
</evidence>
<dbReference type="SUPFAM" id="SSF47384">
    <property type="entry name" value="Homodimeric domain of signal transducing histidine kinase"/>
    <property type="match status" value="1"/>
</dbReference>
<feature type="domain" description="PAC" evidence="21">
    <location>
        <begin position="370"/>
        <end position="421"/>
    </location>
</feature>
<dbReference type="InterPro" id="IPR001789">
    <property type="entry name" value="Sig_transdc_resp-reg_receiver"/>
</dbReference>
<dbReference type="Pfam" id="PF00072">
    <property type="entry name" value="Response_reg"/>
    <property type="match status" value="2"/>
</dbReference>
<dbReference type="SMART" id="SM00387">
    <property type="entry name" value="HATPase_c"/>
    <property type="match status" value="1"/>
</dbReference>
<dbReference type="InterPro" id="IPR003018">
    <property type="entry name" value="GAF"/>
</dbReference>
<evidence type="ECO:0000256" key="11">
    <source>
        <dbReference type="ARBA" id="ARBA00023012"/>
    </source>
</evidence>
<dbReference type="InterPro" id="IPR013655">
    <property type="entry name" value="PAS_fold_3"/>
</dbReference>
<dbReference type="OrthoDB" id="6187449at2"/>
<dbReference type="InterPro" id="IPR006189">
    <property type="entry name" value="CHASE_dom"/>
</dbReference>
<dbReference type="Gene3D" id="3.40.50.2300">
    <property type="match status" value="2"/>
</dbReference>
<keyword evidence="10 17" id="KW-1133">Transmembrane helix</keyword>
<dbReference type="Gene3D" id="1.20.120.160">
    <property type="entry name" value="HPT domain"/>
    <property type="match status" value="1"/>
</dbReference>
<dbReference type="Pfam" id="PF03924">
    <property type="entry name" value="CHASE"/>
    <property type="match status" value="1"/>
</dbReference>
<dbReference type="InterPro" id="IPR005467">
    <property type="entry name" value="His_kinase_dom"/>
</dbReference>
<dbReference type="CDD" id="cd00082">
    <property type="entry name" value="HisKA"/>
    <property type="match status" value="1"/>
</dbReference>
<dbReference type="CDD" id="cd17546">
    <property type="entry name" value="REC_hyHK_CKI1_RcsC-like"/>
    <property type="match status" value="1"/>
</dbReference>
<comment type="catalytic activity">
    <reaction evidence="1">
        <text>ATP + protein L-histidine = ADP + protein N-phospho-L-histidine.</text>
        <dbReference type="EC" id="2.7.13.3"/>
    </reaction>
</comment>
<dbReference type="InterPro" id="IPR036641">
    <property type="entry name" value="HPT_dom_sf"/>
</dbReference>
<feature type="modified residue" description="4-aspartylphosphate" evidence="16">
    <location>
        <position position="1164"/>
    </location>
</feature>
<feature type="domain" description="Response regulatory" evidence="19">
    <location>
        <begin position="1110"/>
        <end position="1230"/>
    </location>
</feature>
<evidence type="ECO:0000313" key="24">
    <source>
        <dbReference type="EMBL" id="ACR13344.1"/>
    </source>
</evidence>
<dbReference type="SUPFAM" id="SSF55874">
    <property type="entry name" value="ATPase domain of HSP90 chaperone/DNA topoisomerase II/histidine kinase"/>
    <property type="match status" value="1"/>
</dbReference>
<dbReference type="PROSITE" id="PS50839">
    <property type="entry name" value="CHASE"/>
    <property type="match status" value="1"/>
</dbReference>
<evidence type="ECO:0000256" key="9">
    <source>
        <dbReference type="ARBA" id="ARBA00022840"/>
    </source>
</evidence>
<dbReference type="eggNOG" id="COG0784">
    <property type="taxonomic scope" value="Bacteria"/>
</dbReference>
<dbReference type="CDD" id="cd16922">
    <property type="entry name" value="HATPase_EvgS-ArcB-TorS-like"/>
    <property type="match status" value="1"/>
</dbReference>
<keyword evidence="5" id="KW-0808">Transferase</keyword>
<dbReference type="InterPro" id="IPR003594">
    <property type="entry name" value="HATPase_dom"/>
</dbReference>
<dbReference type="PROSITE" id="PS50894">
    <property type="entry name" value="HPT"/>
    <property type="match status" value="1"/>
</dbReference>
<feature type="domain" description="PAS" evidence="20">
    <location>
        <begin position="296"/>
        <end position="339"/>
    </location>
</feature>
<keyword evidence="7" id="KW-0547">Nucleotide-binding</keyword>
<dbReference type="PROSITE" id="PS50109">
    <property type="entry name" value="HIS_KIN"/>
    <property type="match status" value="1"/>
</dbReference>
<dbReference type="Pfam" id="PF08447">
    <property type="entry name" value="PAS_3"/>
    <property type="match status" value="1"/>
</dbReference>
<dbReference type="CDD" id="cd00130">
    <property type="entry name" value="PAS"/>
    <property type="match status" value="2"/>
</dbReference>
<dbReference type="InterPro" id="IPR011006">
    <property type="entry name" value="CheY-like_superfamily"/>
</dbReference>
<keyword evidence="4 16" id="KW-0597">Phosphoprotein</keyword>
<feature type="domain" description="PAS" evidence="20">
    <location>
        <begin position="422"/>
        <end position="492"/>
    </location>
</feature>
<evidence type="ECO:0000259" key="20">
    <source>
        <dbReference type="PROSITE" id="PS50112"/>
    </source>
</evidence>
<dbReference type="eggNOG" id="COG5002">
    <property type="taxonomic scope" value="Bacteria"/>
</dbReference>
<keyword evidence="11" id="KW-0902">Two-component regulatory system</keyword>
<dbReference type="SUPFAM" id="SSF55785">
    <property type="entry name" value="PYP-like sensor domain (PAS domain)"/>
    <property type="match status" value="3"/>
</dbReference>
<dbReference type="SUPFAM" id="SSF47226">
    <property type="entry name" value="Histidine-containing phosphotransfer domain, HPT domain"/>
    <property type="match status" value="1"/>
</dbReference>
<dbReference type="CDD" id="cd00156">
    <property type="entry name" value="REC"/>
    <property type="match status" value="1"/>
</dbReference>
<dbReference type="EC" id="2.7.13.3" evidence="3"/>
<dbReference type="InterPro" id="IPR000014">
    <property type="entry name" value="PAS"/>
</dbReference>
<dbReference type="eggNOG" id="COG2198">
    <property type="taxonomic scope" value="Bacteria"/>
</dbReference>
<keyword evidence="25" id="KW-1185">Reference proteome</keyword>
<dbReference type="eggNOG" id="COG3452">
    <property type="taxonomic scope" value="Bacteria"/>
</dbReference>
<dbReference type="SMART" id="SM00086">
    <property type="entry name" value="PAC"/>
    <property type="match status" value="3"/>
</dbReference>
<evidence type="ECO:0000256" key="7">
    <source>
        <dbReference type="ARBA" id="ARBA00022741"/>
    </source>
</evidence>
<feature type="domain" description="CHASE" evidence="22">
    <location>
        <begin position="109"/>
        <end position="251"/>
    </location>
</feature>
<evidence type="ECO:0000259" key="18">
    <source>
        <dbReference type="PROSITE" id="PS50109"/>
    </source>
</evidence>
<evidence type="ECO:0000256" key="1">
    <source>
        <dbReference type="ARBA" id="ARBA00000085"/>
    </source>
</evidence>
<dbReference type="EMBL" id="CP001614">
    <property type="protein sequence ID" value="ACR13344.1"/>
    <property type="molecule type" value="Genomic_DNA"/>
</dbReference>
<evidence type="ECO:0000259" key="21">
    <source>
        <dbReference type="PROSITE" id="PS50113"/>
    </source>
</evidence>
<dbReference type="GO" id="GO:0005524">
    <property type="term" value="F:ATP binding"/>
    <property type="evidence" value="ECO:0007669"/>
    <property type="project" value="UniProtKB-KW"/>
</dbReference>
<keyword evidence="12 17" id="KW-0472">Membrane</keyword>
<dbReference type="SUPFAM" id="SSF55781">
    <property type="entry name" value="GAF domain-like"/>
    <property type="match status" value="1"/>
</dbReference>
<dbReference type="SMART" id="SM01079">
    <property type="entry name" value="CHASE"/>
    <property type="match status" value="1"/>
</dbReference>
<dbReference type="SMART" id="SM00448">
    <property type="entry name" value="REC"/>
    <property type="match status" value="2"/>
</dbReference>
<evidence type="ECO:0000256" key="12">
    <source>
        <dbReference type="ARBA" id="ARBA00023136"/>
    </source>
</evidence>
<keyword evidence="6 17" id="KW-0812">Transmembrane</keyword>
<evidence type="ECO:0000256" key="15">
    <source>
        <dbReference type="PROSITE-ProRule" id="PRU00110"/>
    </source>
</evidence>
<dbReference type="InterPro" id="IPR001610">
    <property type="entry name" value="PAC"/>
</dbReference>
<sequence length="1547" mass="171743">MNTSKFIHRKSFLTGTLIAAAVALLSAAAGFSDWVNNERFYQQQRLLAQNELATVRARLEGNLNTDFEVLRGLQAVVSLEPEMSQARFAQLARQVIEAHPQLRNIGAAPDMVIRYVYPLAGNEAALGLDYRNHPEQRKAAELARDTGEMVVAGPIQLEQGGVALIGRLPVYTRSESGLSDQFWGLLSAVIDLDEFYLASQLTKAETLLQIAIKGRDGDLVEGQVFYGDASVFEQEPVLTRVDFPNGGWEVAAIPRKGWLRVADDAWVIRFLEIITIGLFAAAGAFVIRLSRIRELQQARLRSLFDMSPIGIALNDLATGNFLEINDALLEPTGYAREELSQLSFAGITASRFRKEEQAQKKILLREGRYGPVEKEFIRKDGSHYPVSFMAVLVDDHSGRQCIWSIVEDLSQRQAAQQALDESRENLHRFFELSGSLMCTFTHLGEFKVFNNAFLWLLGYNKEEVQSSPFLSFVHPEDYREVVAELEHLLKVKTSTSFVCRVRCKDGSYVHLNWNVSVDPASSNVYATAVDVTSHREHESRLAQQQEMLQSMSKLARIGAWEINLAEAAVYWSGMTKVIHEVDEDFEPFLDSALQFYKPGKSLSTIEQAIQLCTESGQAFSEEVQITTAKEHDLWVLVTGKAEFHDGRCVRIYGSYQDINARKLIEQNIERTQQELQQQMSMLQLIAESQASFIEQNDIDSAFQEFLDNILKLTRTDFGFIAEIDYDTGKRPYLHRWYFAGAQTACDNDLSSCKLNDYEQHLRQALFRLQPVVLENIDQTWHMCTSPQTAVHINNFLGVPITHSGNGIALVGLANRIGGFNDDIIEWLKPLMNTVGQFVHGARGIHARQKAEKALVAAKEAAEQAAHAKSDFLAMMSHEIRTPLNGVMGMLSLLNRTQLSDEQRRKLTIASHSSNTLLNIINDILDFSKVDAGKIELESIEFNLIAQLEEFSESMAMRAQEKHVELILDTTDINTPMVCGDPGRIRQVLANLVGNAIKFTAEGEVLVRCALVPQKDDLIFQVSVVDTGIGIENDKLDELFNPFTQVDASTTREYGGTGLGLAICKKLCVLMGGDIAAHSELGSGSTFDFHVLLQACEQQVAVPVMNLENKSVLLIEDNKSVRELVYRWLDSWGANVFAAEDGAQGLARCQDLKALNNLPDVVLIDQYLPDQTGCDLAKQMLGIEGCADLPVLILSRIAEGELQKFCDAGARGYVAKPLTRAGLVESVKVLLEGGSTLRGWTQIKEHSQAAGEGDELDSGQVNGRVLLVEDNPVNQDVARMMLDDVGVVVTTAGNGVEALDALQSAQQWDLYSLVLMDCQMPEMDGYETTRSIRAGKAGEIYKKIPIIAMTANAMKGDKERCFAAGMDDYISKPIDPQVLEDRLRKWLPRVPESNAQKPATDTLQPKAINPVVEMFAANLNVSGNSTDASTGSEVAPDQRWDYDAMLASLKNRDDRVRLLLRSFCGRMPETLEEFKLARDHFDYEKIGFIAHSTKGSAAQLRAYQLQDISAELEKQVKAGEHSAVPALAAAMATETSALLIVLNAHLES</sequence>
<reference evidence="24 25" key="1">
    <citation type="journal article" date="2009" name="PLoS ONE">
        <title>The complete genome of Teredinibacter turnerae T7901: an intracellular endosymbiont of marine wood-boring bivalves (shipworms).</title>
        <authorList>
            <person name="Yang J.C."/>
            <person name="Madupu R."/>
            <person name="Durkin A.S."/>
            <person name="Ekborg N.A."/>
            <person name="Pedamallu C.S."/>
            <person name="Hostetler J.B."/>
            <person name="Radune D."/>
            <person name="Toms B.S."/>
            <person name="Henrissat B."/>
            <person name="Coutinho P.M."/>
            <person name="Schwarz S."/>
            <person name="Field L."/>
            <person name="Trindade-Silva A.E."/>
            <person name="Soares C.A.G."/>
            <person name="Elshahawi S."/>
            <person name="Hanora A."/>
            <person name="Schmidt E.W."/>
            <person name="Haygood M.G."/>
            <person name="Posfai J."/>
            <person name="Benner J."/>
            <person name="Madinger C."/>
            <person name="Nove J."/>
            <person name="Anton B."/>
            <person name="Chaudhary K."/>
            <person name="Foster J."/>
            <person name="Holman A."/>
            <person name="Kumar S."/>
            <person name="Lessard P.A."/>
            <person name="Luyten Y.A."/>
            <person name="Slatko B."/>
            <person name="Wood N."/>
            <person name="Wu B."/>
            <person name="Teplitski M."/>
            <person name="Mougous J.D."/>
            <person name="Ward N."/>
            <person name="Eisen J.A."/>
            <person name="Badger J.H."/>
            <person name="Distel D.L."/>
        </authorList>
    </citation>
    <scope>NUCLEOTIDE SEQUENCE [LARGE SCALE GENOMIC DNA]</scope>
    <source>
        <strain evidence="25">ATCC 39867 / T7901</strain>
    </source>
</reference>
<dbReference type="SMART" id="SM00388">
    <property type="entry name" value="HisKA"/>
    <property type="match status" value="1"/>
</dbReference>
<dbReference type="PANTHER" id="PTHR45339">
    <property type="entry name" value="HYBRID SIGNAL TRANSDUCTION HISTIDINE KINASE J"/>
    <property type="match status" value="1"/>
</dbReference>
<gene>
    <name evidence="24" type="ordered locus">TERTU_3478</name>
</gene>
<evidence type="ECO:0000259" key="22">
    <source>
        <dbReference type="PROSITE" id="PS50839"/>
    </source>
</evidence>
<dbReference type="SMART" id="SM00091">
    <property type="entry name" value="PAS"/>
    <property type="match status" value="2"/>
</dbReference>
<comment type="subunit">
    <text evidence="13">At low DSF concentrations, interacts with RpfF.</text>
</comment>
<dbReference type="InterPro" id="IPR008207">
    <property type="entry name" value="Sig_transdc_His_kin_Hpt_dom"/>
</dbReference>
<dbReference type="SUPFAM" id="SSF52172">
    <property type="entry name" value="CheY-like"/>
    <property type="match status" value="2"/>
</dbReference>
<dbReference type="Pfam" id="PF13185">
    <property type="entry name" value="GAF_2"/>
    <property type="match status" value="1"/>
</dbReference>
<dbReference type="InterPro" id="IPR029016">
    <property type="entry name" value="GAF-like_dom_sf"/>
</dbReference>
<dbReference type="InterPro" id="IPR000700">
    <property type="entry name" value="PAS-assoc_C"/>
</dbReference>
<evidence type="ECO:0000259" key="19">
    <source>
        <dbReference type="PROSITE" id="PS50110"/>
    </source>
</evidence>
<accession>C5BRA4</accession>
<dbReference type="PROSITE" id="PS50113">
    <property type="entry name" value="PAC"/>
    <property type="match status" value="1"/>
</dbReference>
<dbReference type="PROSITE" id="PS50110">
    <property type="entry name" value="RESPONSE_REGULATORY"/>
    <property type="match status" value="2"/>
</dbReference>
<evidence type="ECO:0000256" key="2">
    <source>
        <dbReference type="ARBA" id="ARBA00004370"/>
    </source>
</evidence>